<dbReference type="EMBL" id="JAUEPT010000034">
    <property type="protein sequence ID" value="KAK0440288.1"/>
    <property type="molecule type" value="Genomic_DNA"/>
</dbReference>
<proteinExistence type="predicted"/>
<protein>
    <submittedName>
        <fullName evidence="2">Uncharacterized protein</fullName>
    </submittedName>
</protein>
<organism evidence="2 3">
    <name type="scientific">Armillaria borealis</name>
    <dbReference type="NCBI Taxonomy" id="47425"/>
    <lineage>
        <taxon>Eukaryota</taxon>
        <taxon>Fungi</taxon>
        <taxon>Dikarya</taxon>
        <taxon>Basidiomycota</taxon>
        <taxon>Agaricomycotina</taxon>
        <taxon>Agaricomycetes</taxon>
        <taxon>Agaricomycetidae</taxon>
        <taxon>Agaricales</taxon>
        <taxon>Marasmiineae</taxon>
        <taxon>Physalacriaceae</taxon>
        <taxon>Armillaria</taxon>
    </lineage>
</organism>
<name>A0AA39JCW4_9AGAR</name>
<comment type="caution">
    <text evidence="2">The sequence shown here is derived from an EMBL/GenBank/DDBJ whole genome shotgun (WGS) entry which is preliminary data.</text>
</comment>
<keyword evidence="3" id="KW-1185">Reference proteome</keyword>
<reference evidence="2" key="1">
    <citation type="submission" date="2023-06" db="EMBL/GenBank/DDBJ databases">
        <authorList>
            <consortium name="Lawrence Berkeley National Laboratory"/>
            <person name="Ahrendt S."/>
            <person name="Sahu N."/>
            <person name="Indic B."/>
            <person name="Wong-Bajracharya J."/>
            <person name="Merenyi Z."/>
            <person name="Ke H.-M."/>
            <person name="Monk M."/>
            <person name="Kocsube S."/>
            <person name="Drula E."/>
            <person name="Lipzen A."/>
            <person name="Balint B."/>
            <person name="Henrissat B."/>
            <person name="Andreopoulos B."/>
            <person name="Martin F.M."/>
            <person name="Harder C.B."/>
            <person name="Rigling D."/>
            <person name="Ford K.L."/>
            <person name="Foster G.D."/>
            <person name="Pangilinan J."/>
            <person name="Papanicolaou A."/>
            <person name="Barry K."/>
            <person name="LaButti K."/>
            <person name="Viragh M."/>
            <person name="Koriabine M."/>
            <person name="Yan M."/>
            <person name="Riley R."/>
            <person name="Champramary S."/>
            <person name="Plett K.L."/>
            <person name="Tsai I.J."/>
            <person name="Slot J."/>
            <person name="Sipos G."/>
            <person name="Plett J."/>
            <person name="Nagy L.G."/>
            <person name="Grigoriev I.V."/>
        </authorList>
    </citation>
    <scope>NUCLEOTIDE SEQUENCE</scope>
    <source>
        <strain evidence="2">FPL87.14</strain>
    </source>
</reference>
<feature type="region of interest" description="Disordered" evidence="1">
    <location>
        <begin position="293"/>
        <end position="354"/>
    </location>
</feature>
<evidence type="ECO:0000313" key="2">
    <source>
        <dbReference type="EMBL" id="KAK0440288.1"/>
    </source>
</evidence>
<dbReference type="Proteomes" id="UP001175226">
    <property type="component" value="Unassembled WGS sequence"/>
</dbReference>
<gene>
    <name evidence="2" type="ORF">EV421DRAFT_1905434</name>
</gene>
<evidence type="ECO:0000313" key="3">
    <source>
        <dbReference type="Proteomes" id="UP001175226"/>
    </source>
</evidence>
<accession>A0AA39JCW4</accession>
<feature type="compositionally biased region" description="Polar residues" evidence="1">
    <location>
        <begin position="124"/>
        <end position="139"/>
    </location>
</feature>
<feature type="compositionally biased region" description="Polar residues" evidence="1">
    <location>
        <begin position="99"/>
        <end position="113"/>
    </location>
</feature>
<dbReference type="AlphaFoldDB" id="A0AA39JCW4"/>
<evidence type="ECO:0000256" key="1">
    <source>
        <dbReference type="SAM" id="MobiDB-lite"/>
    </source>
</evidence>
<feature type="compositionally biased region" description="Low complexity" evidence="1">
    <location>
        <begin position="152"/>
        <end position="161"/>
    </location>
</feature>
<sequence>MSTIVPSAKECTIIGPEQLMMKAVVLPETTKEREKALEDTLTLYVSSRQKLESDQSGAQWSLVKQHLNKVYNALKYIGDMTVIHGTALWELLLDSSQPTTKSNLANNGVSDTQVPDADRKRKPQTMSPAGAGSSTSKPQATGKKETHRSKSTAPAGPTTAPVTRKKRALNEELWKQFQSCLPTPEDPSVEWLRNIRDVIAGMGDAYQAKASATIGPELWCQLIFLNVHCGHSQTLNKTRVCKIDISDWDLVPVEADAPCKTCRTKIACQWPNDGDHSKCRKCHLQAKRCIRGGSETAKKSRKRKRASESPMPSTTRRRVVLDNDDDFDVDLPPSPSKPSTSDISPRPRPTLNIRKPEVLIPKTNLGALASVRFSSTPTFSTPSTSFPRNPFGPVKTPVPTGPFPPPKPPATPIPESHPDPDASLHSLMEQSLKISEMLTEGSAFDGEPDSEEVQKVVQTLKDLDREGYREELARTMIRLDHALKRNELVMEGLKRFATKDRALIVALKNKEQSNHTAMEEMLNALF</sequence>
<feature type="region of interest" description="Disordered" evidence="1">
    <location>
        <begin position="99"/>
        <end position="164"/>
    </location>
</feature>